<keyword evidence="2" id="KW-1185">Reference proteome</keyword>
<reference evidence="2" key="1">
    <citation type="journal article" date="2025" name="Aquaculture">
        <title>Assessment of the bioflocculant production and safety properties of Metabacillus hrfriensis sp. nov. based on phenotypic and whole-genome sequencing analysis.</title>
        <authorList>
            <person name="Zhang R."/>
            <person name="Zhao Z."/>
            <person name="Luo L."/>
            <person name="Wang S."/>
            <person name="Guo K."/>
            <person name="Xu W."/>
        </authorList>
    </citation>
    <scope>NUCLEOTIDE SEQUENCE [LARGE SCALE GENOMIC DNA]</scope>
    <source>
        <strain evidence="2">CT-WN-B3</strain>
    </source>
</reference>
<dbReference type="EMBL" id="CP126116">
    <property type="protein sequence ID" value="WHZ55608.1"/>
    <property type="molecule type" value="Genomic_DNA"/>
</dbReference>
<dbReference type="Proteomes" id="UP001226091">
    <property type="component" value="Chromosome"/>
</dbReference>
<protein>
    <submittedName>
        <fullName evidence="1">HAD-IIA family hydrolase</fullName>
    </submittedName>
</protein>
<keyword evidence="1" id="KW-0378">Hydrolase</keyword>
<accession>A0ACD4R598</accession>
<gene>
    <name evidence="1" type="ORF">QLQ22_12790</name>
</gene>
<organism evidence="1 2">
    <name type="scientific">Metabacillus hrfriensis</name>
    <dbReference type="NCBI Taxonomy" id="3048891"/>
    <lineage>
        <taxon>Bacteria</taxon>
        <taxon>Bacillati</taxon>
        <taxon>Bacillota</taxon>
        <taxon>Bacilli</taxon>
        <taxon>Bacillales</taxon>
        <taxon>Bacillaceae</taxon>
        <taxon>Metabacillus</taxon>
    </lineage>
</organism>
<name>A0ACD4R598_9BACI</name>
<proteinExistence type="predicted"/>
<evidence type="ECO:0000313" key="2">
    <source>
        <dbReference type="Proteomes" id="UP001226091"/>
    </source>
</evidence>
<sequence length="276" mass="30704">MTTLHGMEWNVNKISAFIFDLDGCIYLGNKVYEGSVELLHYLIDSDKKIFFLSNNSTDQAETIRQKLINMGLPAEKTTILVATELIGEYLFENYGSVNVLPIGTEQLKESLQVQGHKICLSDNEDSYDFVAVGRDTSFTYDTLHKCARYVMNGSKLIATNLDLYHPGEDGNRVPETGALIAAIQAVTGIEEVQVVGKPFIYPFNKIIQETGFTLNNCVMVGDNPYTDVEGAHAAGLKTFWISHGQSFPNELGYQPDLTCRSMKELAEIVITTHSKE</sequence>
<evidence type="ECO:0000313" key="1">
    <source>
        <dbReference type="EMBL" id="WHZ55608.1"/>
    </source>
</evidence>